<organism evidence="6 7">
    <name type="scientific">Kiloniella litopenaei</name>
    <dbReference type="NCBI Taxonomy" id="1549748"/>
    <lineage>
        <taxon>Bacteria</taxon>
        <taxon>Pseudomonadati</taxon>
        <taxon>Pseudomonadota</taxon>
        <taxon>Alphaproteobacteria</taxon>
        <taxon>Rhodospirillales</taxon>
        <taxon>Kiloniellaceae</taxon>
        <taxon>Kiloniella</taxon>
    </lineage>
</organism>
<dbReference type="STRING" id="1549748.WH95_06560"/>
<evidence type="ECO:0000313" key="7">
    <source>
        <dbReference type="Proteomes" id="UP000034491"/>
    </source>
</evidence>
<dbReference type="GO" id="GO:0003700">
    <property type="term" value="F:DNA-binding transcription factor activity"/>
    <property type="evidence" value="ECO:0007669"/>
    <property type="project" value="InterPro"/>
</dbReference>
<evidence type="ECO:0000256" key="2">
    <source>
        <dbReference type="ARBA" id="ARBA00023125"/>
    </source>
</evidence>
<evidence type="ECO:0000313" key="6">
    <source>
        <dbReference type="EMBL" id="KKJ77369.1"/>
    </source>
</evidence>
<feature type="transmembrane region" description="Helical" evidence="4">
    <location>
        <begin position="116"/>
        <end position="134"/>
    </location>
</feature>
<keyword evidence="1" id="KW-0805">Transcription regulation</keyword>
<dbReference type="PATRIC" id="fig|1549748.8.peg.3261"/>
<dbReference type="AlphaFoldDB" id="A0A0M2RAB3"/>
<feature type="transmembrane region" description="Helical" evidence="4">
    <location>
        <begin position="94"/>
        <end position="110"/>
    </location>
</feature>
<dbReference type="GO" id="GO:0043565">
    <property type="term" value="F:sequence-specific DNA binding"/>
    <property type="evidence" value="ECO:0007669"/>
    <property type="project" value="InterPro"/>
</dbReference>
<dbReference type="SMART" id="SM00342">
    <property type="entry name" value="HTH_ARAC"/>
    <property type="match status" value="1"/>
</dbReference>
<evidence type="ECO:0000256" key="1">
    <source>
        <dbReference type="ARBA" id="ARBA00023015"/>
    </source>
</evidence>
<feature type="transmembrane region" description="Helical" evidence="4">
    <location>
        <begin position="60"/>
        <end position="82"/>
    </location>
</feature>
<gene>
    <name evidence="6" type="ORF">WH95_06560</name>
</gene>
<dbReference type="PROSITE" id="PS01124">
    <property type="entry name" value="HTH_ARAC_FAMILY_2"/>
    <property type="match status" value="1"/>
</dbReference>
<feature type="transmembrane region" description="Helical" evidence="4">
    <location>
        <begin position="186"/>
        <end position="206"/>
    </location>
</feature>
<keyword evidence="4" id="KW-1133">Transmembrane helix</keyword>
<sequence length="344" mass="38569">MLFIPLSFVVALLLLIFLAQGILSGGTLQKSRLFQILIILYAVLSVLIGVRWGYGILTFLPLQSILAASWASLAWLSFRSFVHQGGQISFLKDWYHLLPTLLVVALVQVWPDPIDIVLIVIYLFYGLILLKLALSGPDRLNAVRLSEAPRTHLALWVTSLILIAFAGVDIFISYDFRFMDGQLSGMVVSFANVPALFVLGVAASVVGQTVSDPNGDIEDPKSSRGIEPEDQDVLIKIEKLLDEKAIYQDYNLSLNRLARKSGITSRRISGAINRLKGQNVSQFINEYRVAESCRRLADTNDTITNVMLESGFQTKSNFNREFKRVTGLSPKDWRQEYPNVRYKL</sequence>
<evidence type="ECO:0000256" key="3">
    <source>
        <dbReference type="ARBA" id="ARBA00023163"/>
    </source>
</evidence>
<feature type="transmembrane region" description="Helical" evidence="4">
    <location>
        <begin position="154"/>
        <end position="174"/>
    </location>
</feature>
<dbReference type="Proteomes" id="UP000034491">
    <property type="component" value="Unassembled WGS sequence"/>
</dbReference>
<keyword evidence="2" id="KW-0238">DNA-binding</keyword>
<feature type="transmembrane region" description="Helical" evidence="4">
    <location>
        <begin position="33"/>
        <end position="54"/>
    </location>
</feature>
<dbReference type="PANTHER" id="PTHR43280:SF29">
    <property type="entry name" value="ARAC-FAMILY TRANSCRIPTIONAL REGULATOR"/>
    <property type="match status" value="1"/>
</dbReference>
<keyword evidence="4" id="KW-0472">Membrane</keyword>
<keyword evidence="7" id="KW-1185">Reference proteome</keyword>
<keyword evidence="4" id="KW-0812">Transmembrane</keyword>
<dbReference type="EMBL" id="LANI01000004">
    <property type="protein sequence ID" value="KKJ77369.1"/>
    <property type="molecule type" value="Genomic_DNA"/>
</dbReference>
<dbReference type="SUPFAM" id="SSF46689">
    <property type="entry name" value="Homeodomain-like"/>
    <property type="match status" value="1"/>
</dbReference>
<feature type="domain" description="HTH araC/xylS-type" evidence="5">
    <location>
        <begin position="231"/>
        <end position="336"/>
    </location>
</feature>
<comment type="caution">
    <text evidence="6">The sequence shown here is derived from an EMBL/GenBank/DDBJ whole genome shotgun (WGS) entry which is preliminary data.</text>
</comment>
<evidence type="ECO:0000256" key="4">
    <source>
        <dbReference type="SAM" id="Phobius"/>
    </source>
</evidence>
<reference evidence="6 7" key="1">
    <citation type="submission" date="2015-03" db="EMBL/GenBank/DDBJ databases">
        <title>Genome sequence of Kiloniella sp. P1-1, isolated from the gut microflora of Pacific white shrimp, Penaeus vannamei.</title>
        <authorList>
            <person name="Shao Z."/>
            <person name="Wang L."/>
            <person name="Li X."/>
        </authorList>
    </citation>
    <scope>NUCLEOTIDE SEQUENCE [LARGE SCALE GENOMIC DNA]</scope>
    <source>
        <strain evidence="6 7">P1-1</strain>
    </source>
</reference>
<accession>A0A0M2RAB3</accession>
<dbReference type="Pfam" id="PF12833">
    <property type="entry name" value="HTH_18"/>
    <property type="match status" value="1"/>
</dbReference>
<protein>
    <recommendedName>
        <fullName evidence="5">HTH araC/xylS-type domain-containing protein</fullName>
    </recommendedName>
</protein>
<feature type="transmembrane region" description="Helical" evidence="4">
    <location>
        <begin position="6"/>
        <end position="26"/>
    </location>
</feature>
<dbReference type="InterPro" id="IPR018060">
    <property type="entry name" value="HTH_AraC"/>
</dbReference>
<proteinExistence type="predicted"/>
<dbReference type="PANTHER" id="PTHR43280">
    <property type="entry name" value="ARAC-FAMILY TRANSCRIPTIONAL REGULATOR"/>
    <property type="match status" value="1"/>
</dbReference>
<evidence type="ECO:0000259" key="5">
    <source>
        <dbReference type="PROSITE" id="PS01124"/>
    </source>
</evidence>
<dbReference type="Gene3D" id="1.10.10.60">
    <property type="entry name" value="Homeodomain-like"/>
    <property type="match status" value="1"/>
</dbReference>
<dbReference type="InterPro" id="IPR009057">
    <property type="entry name" value="Homeodomain-like_sf"/>
</dbReference>
<name>A0A0M2RAB3_9PROT</name>
<keyword evidence="3" id="KW-0804">Transcription</keyword>